<dbReference type="Gene3D" id="3.10.129.10">
    <property type="entry name" value="Hotdog Thioesterase"/>
    <property type="match status" value="1"/>
</dbReference>
<dbReference type="GO" id="GO:0016289">
    <property type="term" value="F:acyl-CoA hydrolase activity"/>
    <property type="evidence" value="ECO:0007669"/>
    <property type="project" value="UniProtKB-ARBA"/>
</dbReference>
<reference evidence="3 4" key="1">
    <citation type="submission" date="2018-10" db="EMBL/GenBank/DDBJ databases">
        <title>Draft genome sequence of Bacillus salarius IM0101, isolated from a hypersaline soil in Inner Mongolia, China.</title>
        <authorList>
            <person name="Yamprayoonswat W."/>
            <person name="Boonvisut S."/>
            <person name="Jumpathong W."/>
            <person name="Sittihan S."/>
            <person name="Ruangsuj P."/>
            <person name="Wanthongcharoen S."/>
            <person name="Thongpramul N."/>
            <person name="Pimmason S."/>
            <person name="Yu B."/>
            <person name="Yasawong M."/>
        </authorList>
    </citation>
    <scope>NUCLEOTIDE SEQUENCE [LARGE SCALE GENOMIC DNA]</scope>
    <source>
        <strain evidence="3 4">IM0101</strain>
    </source>
</reference>
<dbReference type="InterPro" id="IPR003736">
    <property type="entry name" value="PAAI_dom"/>
</dbReference>
<dbReference type="SUPFAM" id="SSF54637">
    <property type="entry name" value="Thioesterase/thiol ester dehydrase-isomerase"/>
    <property type="match status" value="1"/>
</dbReference>
<evidence type="ECO:0000313" key="4">
    <source>
        <dbReference type="Proteomes" id="UP000275076"/>
    </source>
</evidence>
<evidence type="ECO:0000259" key="2">
    <source>
        <dbReference type="Pfam" id="PF03061"/>
    </source>
</evidence>
<dbReference type="Pfam" id="PF03061">
    <property type="entry name" value="4HBT"/>
    <property type="match status" value="1"/>
</dbReference>
<dbReference type="Proteomes" id="UP000275076">
    <property type="component" value="Unassembled WGS sequence"/>
</dbReference>
<dbReference type="CDD" id="cd03443">
    <property type="entry name" value="PaaI_thioesterase"/>
    <property type="match status" value="1"/>
</dbReference>
<feature type="domain" description="Thioesterase" evidence="2">
    <location>
        <begin position="78"/>
        <end position="152"/>
    </location>
</feature>
<gene>
    <name evidence="3" type="ORF">D7Z54_30310</name>
</gene>
<dbReference type="InterPro" id="IPR029069">
    <property type="entry name" value="HotDog_dom_sf"/>
</dbReference>
<accession>A0A3R9QN64</accession>
<name>A0A3R9QN64_9BACI</name>
<proteinExistence type="predicted"/>
<keyword evidence="4" id="KW-1185">Reference proteome</keyword>
<dbReference type="AlphaFoldDB" id="A0A3R9QN64"/>
<dbReference type="NCBIfam" id="TIGR00369">
    <property type="entry name" value="unchar_dom_1"/>
    <property type="match status" value="1"/>
</dbReference>
<comment type="caution">
    <text evidence="3">The sequence shown here is derived from an EMBL/GenBank/DDBJ whole genome shotgun (WGS) entry which is preliminary data.</text>
</comment>
<organism evidence="3 4">
    <name type="scientific">Salibacterium salarium</name>
    <dbReference type="NCBI Taxonomy" id="284579"/>
    <lineage>
        <taxon>Bacteria</taxon>
        <taxon>Bacillati</taxon>
        <taxon>Bacillota</taxon>
        <taxon>Bacilli</taxon>
        <taxon>Bacillales</taxon>
        <taxon>Bacillaceae</taxon>
    </lineage>
</organism>
<dbReference type="InterPro" id="IPR006683">
    <property type="entry name" value="Thioestr_dom"/>
</dbReference>
<dbReference type="OrthoDB" id="2139465at2"/>
<protein>
    <submittedName>
        <fullName evidence="3">PaaI family thioesterase</fullName>
    </submittedName>
</protein>
<evidence type="ECO:0000256" key="1">
    <source>
        <dbReference type="ARBA" id="ARBA00022801"/>
    </source>
</evidence>
<dbReference type="RefSeq" id="WP_125562198.1">
    <property type="nucleotide sequence ID" value="NZ_RBVX01000059.1"/>
</dbReference>
<evidence type="ECO:0000313" key="3">
    <source>
        <dbReference type="EMBL" id="RSL29589.1"/>
    </source>
</evidence>
<sequence>MGYSKKELLEKYTTFIQNATGEELEVLEHMLHGWEGKRTNQYGSYIGSWLQADRQWVDDQTYEVIIPLNKTFENPLEIVHGGVTATLLDTAMGGLANESAPDGHASVTMEMKINYLKPGKGSFLRSESIMLSKSRRTIVTEGKVYNDKDILIAHATATFYIIPIS</sequence>
<dbReference type="EMBL" id="RBVX01000059">
    <property type="protein sequence ID" value="RSL29589.1"/>
    <property type="molecule type" value="Genomic_DNA"/>
</dbReference>
<keyword evidence="1" id="KW-0378">Hydrolase</keyword>